<proteinExistence type="predicted"/>
<name>A0A0E2Z6H6_9GAMM</name>
<reference evidence="1 2" key="1">
    <citation type="submission" date="2014-07" db="EMBL/GenBank/DDBJ databases">
        <title>Comparative analysis of Nitrosococcus oceani genome inventories of strains from Pacific and Atlantic gyres.</title>
        <authorList>
            <person name="Lim C.K."/>
            <person name="Wang L."/>
            <person name="Sayavedra-Soto L.A."/>
            <person name="Klotz M.G."/>
        </authorList>
    </citation>
    <scope>NUCLEOTIDE SEQUENCE [LARGE SCALE GENOMIC DNA]</scope>
    <source>
        <strain evidence="1 2">C-27</strain>
    </source>
</reference>
<evidence type="ECO:0000313" key="1">
    <source>
        <dbReference type="EMBL" id="KFI20951.1"/>
    </source>
</evidence>
<evidence type="ECO:0000313" key="2">
    <source>
        <dbReference type="Proteomes" id="UP000028839"/>
    </source>
</evidence>
<comment type="caution">
    <text evidence="1">The sequence shown here is derived from an EMBL/GenBank/DDBJ whole genome shotgun (WGS) entry which is preliminary data.</text>
</comment>
<dbReference type="OrthoDB" id="6064844at2"/>
<dbReference type="Proteomes" id="UP000028839">
    <property type="component" value="Unassembled WGS sequence"/>
</dbReference>
<accession>A0A0E2Z6H6</accession>
<dbReference type="HOGENOM" id="CLU_184457_0_0_6"/>
<dbReference type="EMBL" id="JPGN01000003">
    <property type="protein sequence ID" value="KFI20951.1"/>
    <property type="molecule type" value="Genomic_DNA"/>
</dbReference>
<gene>
    <name evidence="1" type="ORF">IB75_00180</name>
</gene>
<dbReference type="AlphaFoldDB" id="A0A0E2Z6H6"/>
<organism evidence="1 2">
    <name type="scientific">Nitrosococcus oceani C-27</name>
    <dbReference type="NCBI Taxonomy" id="314279"/>
    <lineage>
        <taxon>Bacteria</taxon>
        <taxon>Pseudomonadati</taxon>
        <taxon>Pseudomonadota</taxon>
        <taxon>Gammaproteobacteria</taxon>
        <taxon>Chromatiales</taxon>
        <taxon>Chromatiaceae</taxon>
        <taxon>Nitrosococcus</taxon>
    </lineage>
</organism>
<sequence length="90" mass="10101">MTISNKVRHLLTVGQFSEKNPAFPEASLRYLIFRSEDRENSKGEVIPGNGFSPAIVRVGRKVLIDEEKFFECIDEQNGQSTMRQKGGGDV</sequence>
<protein>
    <submittedName>
        <fullName evidence="1">Uncharacterized protein</fullName>
    </submittedName>
</protein>